<proteinExistence type="inferred from homology"/>
<dbReference type="PANTHER" id="PTHR40980">
    <property type="entry name" value="PLUG DOMAIN-CONTAINING PROTEIN"/>
    <property type="match status" value="1"/>
</dbReference>
<keyword evidence="4" id="KW-0798">TonB box</keyword>
<keyword evidence="2 4" id="KW-0472">Membrane</keyword>
<evidence type="ECO:0000256" key="2">
    <source>
        <dbReference type="ARBA" id="ARBA00023136"/>
    </source>
</evidence>
<keyword evidence="5" id="KW-0732">Signal</keyword>
<comment type="subcellular location">
    <subcellularLocation>
        <location evidence="1 4">Cell outer membrane</location>
    </subcellularLocation>
</comment>
<dbReference type="InterPro" id="IPR000531">
    <property type="entry name" value="Beta-barrel_TonB"/>
</dbReference>
<evidence type="ECO:0000313" key="9">
    <source>
        <dbReference type="Proteomes" id="UP001597062"/>
    </source>
</evidence>
<evidence type="ECO:0000256" key="1">
    <source>
        <dbReference type="ARBA" id="ARBA00004442"/>
    </source>
</evidence>
<evidence type="ECO:0000256" key="4">
    <source>
        <dbReference type="RuleBase" id="RU003357"/>
    </source>
</evidence>
<dbReference type="SUPFAM" id="SSF56935">
    <property type="entry name" value="Porins"/>
    <property type="match status" value="1"/>
</dbReference>
<evidence type="ECO:0000313" key="8">
    <source>
        <dbReference type="EMBL" id="MFD0993880.1"/>
    </source>
</evidence>
<reference evidence="9" key="1">
    <citation type="journal article" date="2019" name="Int. J. Syst. Evol. Microbiol.">
        <title>The Global Catalogue of Microorganisms (GCM) 10K type strain sequencing project: providing services to taxonomists for standard genome sequencing and annotation.</title>
        <authorList>
            <consortium name="The Broad Institute Genomics Platform"/>
            <consortium name="The Broad Institute Genome Sequencing Center for Infectious Disease"/>
            <person name="Wu L."/>
            <person name="Ma J."/>
        </authorList>
    </citation>
    <scope>NUCLEOTIDE SEQUENCE [LARGE SCALE GENOMIC DNA]</scope>
    <source>
        <strain evidence="9">CCUG 60527</strain>
    </source>
</reference>
<dbReference type="Gene3D" id="2.170.130.10">
    <property type="entry name" value="TonB-dependent receptor, plug domain"/>
    <property type="match status" value="1"/>
</dbReference>
<dbReference type="InterPro" id="IPR036942">
    <property type="entry name" value="Beta-barrel_TonB_sf"/>
</dbReference>
<dbReference type="InterPro" id="IPR012910">
    <property type="entry name" value="Plug_dom"/>
</dbReference>
<evidence type="ECO:0000259" key="6">
    <source>
        <dbReference type="Pfam" id="PF00593"/>
    </source>
</evidence>
<comment type="similarity">
    <text evidence="4">Belongs to the TonB-dependent receptor family.</text>
</comment>
<dbReference type="Pfam" id="PF07715">
    <property type="entry name" value="Plug"/>
    <property type="match status" value="1"/>
</dbReference>
<sequence length="944" mass="105361">MKKVLLIALLSICQLIFSQEKGTVAGMVTDKEMNSEPLPFANIFIKGTSIGGTSDMDGKYSIPVPAGNHVLVFSFIGYETIEKPIIVVAGKTLTINQELGASQGVALDEVEIKGTTSKEKSSALLLEQKKATVIKESIGAEELSQKGVSDAASAVSKISGVSKQEGSSNVYVRGLGDRYLNTTMNGLSLPSNDIAKKNIDLGLFPSDIIQNVSISKAYSSSFYGDFAAGNIDISSKEYNGNGFFDLNIGTGVNSRAAGENFKKSEGTGQFGFYNRYQHNPFAVVLSHGIDPVDAGNPINGSIGFNAGKSFEFKNGSRLSLFGTASFDRSFQYREGPLVDYTNVFKKVFPNSKEYEYSTTTTGMLSATYRINSDHKLKYTSLFLNNSSDQTGYYGYKGLGQNRDALINTDQGFYQMNVQFNQDLVFVNQITGEHKFYNDEEREDLELTWGIGYNNVYAHEPDRRRISIENYHLALDNNTATNPVFFINNSFDNQRYFQKIIDEELNSRVNLAYKPTEKLTFNFGYNGRTKQRNFENIRYGYEVLDRNATPITDVNNLDALFDINNIQFFQNQSGKLFRLDVFNQIPGYNGDNIVSLPGVNENEYVGDLSIHAGYVSSEIKASDRLTLIPGIRLESFTQEVKYDVINIDPSDPGARKVTETFFLPNLNVKYSLTEDQNLRFNFSKTVSVPEFKEVAPFIYEGIGQRIAGNPNLLDDPSFSEIYNADIKYEWFMSRDELLSFATFFKQINDPINLVAESSAAGNQRYFRTSESAEVFGLEIETRKNIIKNEDEETQLSAGFNFTYMYTNQDLIQTIQGGSSQFTTSFNRSSDKLQGASDILLNANLNYSPTQFDNYKPIASLVFSYYSDRISALGAGTLGNIIEKGVPTLDFVWKNKFGENWELNLSAKNLLDPSITRVREDKALGDIIISDFKIGSTISLGLKYKL</sequence>
<feature type="domain" description="TonB-dependent receptor-like beta-barrel" evidence="6">
    <location>
        <begin position="469"/>
        <end position="908"/>
    </location>
</feature>
<evidence type="ECO:0000256" key="3">
    <source>
        <dbReference type="ARBA" id="ARBA00023237"/>
    </source>
</evidence>
<protein>
    <submittedName>
        <fullName evidence="8">TonB-dependent receptor domain-containing protein</fullName>
    </submittedName>
</protein>
<feature type="chain" id="PRO_5047030029" evidence="5">
    <location>
        <begin position="19"/>
        <end position="944"/>
    </location>
</feature>
<keyword evidence="3" id="KW-0998">Cell outer membrane</keyword>
<dbReference type="SUPFAM" id="SSF49464">
    <property type="entry name" value="Carboxypeptidase regulatory domain-like"/>
    <property type="match status" value="1"/>
</dbReference>
<keyword evidence="8" id="KW-0675">Receptor</keyword>
<dbReference type="Proteomes" id="UP001597062">
    <property type="component" value="Unassembled WGS sequence"/>
</dbReference>
<evidence type="ECO:0000259" key="7">
    <source>
        <dbReference type="Pfam" id="PF07715"/>
    </source>
</evidence>
<dbReference type="EMBL" id="JBHTJR010000051">
    <property type="protein sequence ID" value="MFD0993880.1"/>
    <property type="molecule type" value="Genomic_DNA"/>
</dbReference>
<keyword evidence="9" id="KW-1185">Reference proteome</keyword>
<dbReference type="RefSeq" id="WP_386108586.1">
    <property type="nucleotide sequence ID" value="NZ_JBHTJR010000051.1"/>
</dbReference>
<dbReference type="Pfam" id="PF13715">
    <property type="entry name" value="CarbopepD_reg_2"/>
    <property type="match status" value="1"/>
</dbReference>
<dbReference type="Gene3D" id="2.40.170.20">
    <property type="entry name" value="TonB-dependent receptor, beta-barrel domain"/>
    <property type="match status" value="1"/>
</dbReference>
<dbReference type="PANTHER" id="PTHR40980:SF5">
    <property type="entry name" value="TONB-DEPENDENT RECEPTOR"/>
    <property type="match status" value="1"/>
</dbReference>
<dbReference type="Gene3D" id="2.60.40.1120">
    <property type="entry name" value="Carboxypeptidase-like, regulatory domain"/>
    <property type="match status" value="1"/>
</dbReference>
<name>A0ABW3JUG1_9FLAO</name>
<dbReference type="InterPro" id="IPR008969">
    <property type="entry name" value="CarboxyPept-like_regulatory"/>
</dbReference>
<accession>A0ABW3JUG1</accession>
<feature type="signal peptide" evidence="5">
    <location>
        <begin position="1"/>
        <end position="18"/>
    </location>
</feature>
<dbReference type="Pfam" id="PF00593">
    <property type="entry name" value="TonB_dep_Rec_b-barrel"/>
    <property type="match status" value="1"/>
</dbReference>
<organism evidence="8 9">
    <name type="scientific">Tenacibaculum geojense</name>
    <dbReference type="NCBI Taxonomy" id="915352"/>
    <lineage>
        <taxon>Bacteria</taxon>
        <taxon>Pseudomonadati</taxon>
        <taxon>Bacteroidota</taxon>
        <taxon>Flavobacteriia</taxon>
        <taxon>Flavobacteriales</taxon>
        <taxon>Flavobacteriaceae</taxon>
        <taxon>Tenacibaculum</taxon>
    </lineage>
</organism>
<feature type="domain" description="TonB-dependent receptor plug" evidence="7">
    <location>
        <begin position="129"/>
        <end position="229"/>
    </location>
</feature>
<dbReference type="InterPro" id="IPR037066">
    <property type="entry name" value="Plug_dom_sf"/>
</dbReference>
<gene>
    <name evidence="8" type="ORF">ACFQ1U_11735</name>
</gene>
<comment type="caution">
    <text evidence="8">The sequence shown here is derived from an EMBL/GenBank/DDBJ whole genome shotgun (WGS) entry which is preliminary data.</text>
</comment>
<evidence type="ECO:0000256" key="5">
    <source>
        <dbReference type="SAM" id="SignalP"/>
    </source>
</evidence>